<reference evidence="11" key="1">
    <citation type="submission" date="2017-09" db="EMBL/GenBank/DDBJ databases">
        <title>Depth-based differentiation of microbial function through sediment-hosted aquifers and enrichment of novel symbionts in the deep terrestrial subsurface.</title>
        <authorList>
            <person name="Probst A.J."/>
            <person name="Ladd B."/>
            <person name="Jarett J.K."/>
            <person name="Geller-Mcgrath D.E."/>
            <person name="Sieber C.M.K."/>
            <person name="Emerson J.B."/>
            <person name="Anantharaman K."/>
            <person name="Thomas B.C."/>
            <person name="Malmstrom R."/>
            <person name="Stieglmeier M."/>
            <person name="Klingl A."/>
            <person name="Woyke T."/>
            <person name="Ryan C.M."/>
            <person name="Banfield J.F."/>
        </authorList>
    </citation>
    <scope>NUCLEOTIDE SEQUENCE [LARGE SCALE GENOMIC DNA]</scope>
</reference>
<keyword evidence="2" id="KW-0678">Repressor</keyword>
<evidence type="ECO:0000313" key="11">
    <source>
        <dbReference type="Proteomes" id="UP000230731"/>
    </source>
</evidence>
<dbReference type="InterPro" id="IPR016095">
    <property type="entry name" value="Ribosomal_uL1_3-a/b-sand"/>
</dbReference>
<keyword evidence="4" id="KW-0810">Translation regulation</keyword>
<evidence type="ECO:0000256" key="6">
    <source>
        <dbReference type="ARBA" id="ARBA00022980"/>
    </source>
</evidence>
<dbReference type="PANTHER" id="PTHR36427:SF3">
    <property type="entry name" value="LARGE RIBOSOMAL SUBUNIT PROTEIN UL1M"/>
    <property type="match status" value="1"/>
</dbReference>
<dbReference type="InterPro" id="IPR023674">
    <property type="entry name" value="Ribosomal_uL1-like"/>
</dbReference>
<dbReference type="Gene3D" id="3.40.50.790">
    <property type="match status" value="1"/>
</dbReference>
<proteinExistence type="inferred from homology"/>
<protein>
    <recommendedName>
        <fullName evidence="8">Large ribosomal subunit protein uL1</fullName>
    </recommendedName>
    <alternativeName>
        <fullName evidence="9">50S ribosomal protein L1</fullName>
    </alternativeName>
</protein>
<dbReference type="CDD" id="cd00403">
    <property type="entry name" value="Ribosomal_L1"/>
    <property type="match status" value="1"/>
</dbReference>
<evidence type="ECO:0000256" key="1">
    <source>
        <dbReference type="ARBA" id="ARBA00010531"/>
    </source>
</evidence>
<dbReference type="PIRSF" id="PIRSF002155">
    <property type="entry name" value="Ribosomal_L1"/>
    <property type="match status" value="1"/>
</dbReference>
<evidence type="ECO:0000256" key="3">
    <source>
        <dbReference type="ARBA" id="ARBA00022730"/>
    </source>
</evidence>
<gene>
    <name evidence="10" type="primary">rplA</name>
    <name evidence="10" type="ORF">COT71_03115</name>
</gene>
<dbReference type="GO" id="GO:0006412">
    <property type="term" value="P:translation"/>
    <property type="evidence" value="ECO:0007669"/>
    <property type="project" value="InterPro"/>
</dbReference>
<keyword evidence="6 10" id="KW-0689">Ribosomal protein</keyword>
<dbReference type="Pfam" id="PF00687">
    <property type="entry name" value="Ribosomal_L1"/>
    <property type="match status" value="1"/>
</dbReference>
<comment type="similarity">
    <text evidence="1">Belongs to the universal ribosomal protein uL1 family.</text>
</comment>
<keyword evidence="5" id="KW-0694">RNA-binding</keyword>
<organism evidence="10 11">
    <name type="scientific">Candidatus Andersenbacteria bacterium CG10_big_fil_rev_8_21_14_0_10_54_11</name>
    <dbReference type="NCBI Taxonomy" id="1974485"/>
    <lineage>
        <taxon>Bacteria</taxon>
        <taxon>Candidatus Anderseniibacteriota</taxon>
    </lineage>
</organism>
<dbReference type="GO" id="GO:0015934">
    <property type="term" value="C:large ribosomal subunit"/>
    <property type="evidence" value="ECO:0007669"/>
    <property type="project" value="InterPro"/>
</dbReference>
<dbReference type="NCBIfam" id="TIGR01169">
    <property type="entry name" value="rplA_bact"/>
    <property type="match status" value="1"/>
</dbReference>
<comment type="caution">
    <text evidence="10">The sequence shown here is derived from an EMBL/GenBank/DDBJ whole genome shotgun (WGS) entry which is preliminary data.</text>
</comment>
<dbReference type="GO" id="GO:0006417">
    <property type="term" value="P:regulation of translation"/>
    <property type="evidence" value="ECO:0007669"/>
    <property type="project" value="UniProtKB-KW"/>
</dbReference>
<name>A0A2M6WYW2_9BACT</name>
<dbReference type="EMBL" id="PEZP01000038">
    <property type="protein sequence ID" value="PIT97992.1"/>
    <property type="molecule type" value="Genomic_DNA"/>
</dbReference>
<evidence type="ECO:0000256" key="4">
    <source>
        <dbReference type="ARBA" id="ARBA00022845"/>
    </source>
</evidence>
<dbReference type="Gene3D" id="3.30.190.20">
    <property type="match status" value="1"/>
</dbReference>
<keyword evidence="7" id="KW-0687">Ribonucleoprotein</keyword>
<dbReference type="GO" id="GO:0019843">
    <property type="term" value="F:rRNA binding"/>
    <property type="evidence" value="ECO:0007669"/>
    <property type="project" value="UniProtKB-KW"/>
</dbReference>
<sequence length="225" mass="23497">MASKKYQKIKQAAPAQAVDVQAAAAFIKKHARQSFDETIELHIRLNINPQKSELAVRGSVVLPAGAISIQRIVVITDEISLQEAATAAGAARTGGEDIIAEIIESGTLDADSVIATPAMMPRLTKAARILGPKGLMPNPKTGTVTDDPGQAVAELMDGKISFKMDQLGNIHLAIAKTSWAAEKIVANAEAALAAVRQAKPAAAKGEYIRSITLSSTMGPGIRVAA</sequence>
<evidence type="ECO:0000256" key="8">
    <source>
        <dbReference type="ARBA" id="ARBA00035241"/>
    </source>
</evidence>
<dbReference type="PANTHER" id="PTHR36427">
    <property type="entry name" value="54S RIBOSOMAL PROTEIN L1, MITOCHONDRIAL"/>
    <property type="match status" value="1"/>
</dbReference>
<evidence type="ECO:0000256" key="7">
    <source>
        <dbReference type="ARBA" id="ARBA00023274"/>
    </source>
</evidence>
<evidence type="ECO:0000256" key="2">
    <source>
        <dbReference type="ARBA" id="ARBA00022491"/>
    </source>
</evidence>
<keyword evidence="3" id="KW-0699">rRNA-binding</keyword>
<dbReference type="InterPro" id="IPR002143">
    <property type="entry name" value="Ribosomal_uL1"/>
</dbReference>
<dbReference type="FunFam" id="3.40.50.790:FF:000001">
    <property type="entry name" value="50S ribosomal protein L1"/>
    <property type="match status" value="1"/>
</dbReference>
<accession>A0A2M6WYW2</accession>
<dbReference type="InterPro" id="IPR005878">
    <property type="entry name" value="Ribosom_uL1_bac-type"/>
</dbReference>
<evidence type="ECO:0000256" key="5">
    <source>
        <dbReference type="ARBA" id="ARBA00022884"/>
    </source>
</evidence>
<dbReference type="SUPFAM" id="SSF56808">
    <property type="entry name" value="Ribosomal protein L1"/>
    <property type="match status" value="1"/>
</dbReference>
<evidence type="ECO:0000256" key="9">
    <source>
        <dbReference type="ARBA" id="ARBA00035452"/>
    </source>
</evidence>
<dbReference type="AlphaFoldDB" id="A0A2M6WYW2"/>
<dbReference type="InterPro" id="IPR028364">
    <property type="entry name" value="Ribosomal_uL1/biogenesis"/>
</dbReference>
<dbReference type="GO" id="GO:0003735">
    <property type="term" value="F:structural constituent of ribosome"/>
    <property type="evidence" value="ECO:0007669"/>
    <property type="project" value="InterPro"/>
</dbReference>
<dbReference type="Proteomes" id="UP000230731">
    <property type="component" value="Unassembled WGS sequence"/>
</dbReference>
<evidence type="ECO:0000313" key="10">
    <source>
        <dbReference type="EMBL" id="PIT97992.1"/>
    </source>
</evidence>